<dbReference type="AlphaFoldDB" id="F4WT26"/>
<feature type="compositionally biased region" description="Low complexity" evidence="1">
    <location>
        <begin position="165"/>
        <end position="185"/>
    </location>
</feature>
<sequence length="214" mass="23714">MRARARTQLCHYAKRHTAWVYLAFRRQPKRGGERRGWEGEPSHGHATTIPTNARDSWTHDDNTAERRAISLDTDCVRDAGLIAPDSAGVASSRRSIALFHHHHHYHFPTSSRTTTTFDVTTTTTTTTTTATTTTSTTTRLRTRVKLTNPLKHLRATPFLTGDGNLSPHLTSPHLTSPHLTTPHLTSPLSRGYDVIFRDESDGSGADAATTTRLV</sequence>
<dbReference type="Proteomes" id="UP000007755">
    <property type="component" value="Unassembled WGS sequence"/>
</dbReference>
<evidence type="ECO:0000313" key="3">
    <source>
        <dbReference type="Proteomes" id="UP000007755"/>
    </source>
</evidence>
<organism evidence="3">
    <name type="scientific">Acromyrmex echinatior</name>
    <name type="common">Panamanian leafcutter ant</name>
    <name type="synonym">Acromyrmex octospinosus echinatior</name>
    <dbReference type="NCBI Taxonomy" id="103372"/>
    <lineage>
        <taxon>Eukaryota</taxon>
        <taxon>Metazoa</taxon>
        <taxon>Ecdysozoa</taxon>
        <taxon>Arthropoda</taxon>
        <taxon>Hexapoda</taxon>
        <taxon>Insecta</taxon>
        <taxon>Pterygota</taxon>
        <taxon>Neoptera</taxon>
        <taxon>Endopterygota</taxon>
        <taxon>Hymenoptera</taxon>
        <taxon>Apocrita</taxon>
        <taxon>Aculeata</taxon>
        <taxon>Formicoidea</taxon>
        <taxon>Formicidae</taxon>
        <taxon>Myrmicinae</taxon>
        <taxon>Acromyrmex</taxon>
    </lineage>
</organism>
<evidence type="ECO:0000313" key="2">
    <source>
        <dbReference type="EMBL" id="EGI62639.1"/>
    </source>
</evidence>
<reference evidence="2" key="1">
    <citation type="submission" date="2011-02" db="EMBL/GenBank/DDBJ databases">
        <title>The genome of the leaf-cutting ant Acromyrmex echinatior suggests key adaptations to social evolution and fungus farming.</title>
        <authorList>
            <person name="Nygaard S."/>
            <person name="Zhang G."/>
        </authorList>
    </citation>
    <scope>NUCLEOTIDE SEQUENCE</scope>
</reference>
<protein>
    <submittedName>
        <fullName evidence="2">Uncharacterized protein</fullName>
    </submittedName>
</protein>
<feature type="region of interest" description="Disordered" evidence="1">
    <location>
        <begin position="155"/>
        <end position="185"/>
    </location>
</feature>
<evidence type="ECO:0000256" key="1">
    <source>
        <dbReference type="SAM" id="MobiDB-lite"/>
    </source>
</evidence>
<feature type="region of interest" description="Disordered" evidence="1">
    <location>
        <begin position="30"/>
        <end position="58"/>
    </location>
</feature>
<proteinExistence type="predicted"/>
<dbReference type="EMBL" id="GL888331">
    <property type="protein sequence ID" value="EGI62639.1"/>
    <property type="molecule type" value="Genomic_DNA"/>
</dbReference>
<accession>F4WT26</accession>
<keyword evidence="3" id="KW-1185">Reference proteome</keyword>
<dbReference type="InParanoid" id="F4WT26"/>
<feature type="compositionally biased region" description="Basic and acidic residues" evidence="1">
    <location>
        <begin position="30"/>
        <end position="43"/>
    </location>
</feature>
<gene>
    <name evidence="2" type="ORF">G5I_09001</name>
</gene>
<name>F4WT26_ACREC</name>